<proteinExistence type="predicted"/>
<organism evidence="1 2">
    <name type="scientific">Acinetobacter phage Loki</name>
    <dbReference type="NCBI Taxonomy" id="1970374"/>
    <lineage>
        <taxon>Viruses</taxon>
        <taxon>Duplodnaviria</taxon>
        <taxon>Heunggongvirae</taxon>
        <taxon>Uroviricota</taxon>
        <taxon>Caudoviricetes</taxon>
        <taxon>Lokivirus</taxon>
        <taxon>Lokivirus loki</taxon>
    </lineage>
</organism>
<accession>A0A0P1KL78</accession>
<evidence type="ECO:0000313" key="1">
    <source>
        <dbReference type="EMBL" id="CUS06485.1"/>
    </source>
</evidence>
<dbReference type="Proteomes" id="UP000271981">
    <property type="component" value="Genome"/>
</dbReference>
<sequence>MKTGFNFKIAVLKTYLVTSQYDIDKIPKLKGTYTMPEMNGATAKACYIHNATTGESAIVVCYPDMIKHEAIAVTSTLVHEACHVWDFNKDHWGYGNDTELHAYAVESIFNGLYEIYAKMYRRNLIED</sequence>
<gene>
    <name evidence="1" type="primary">LOKI_24</name>
</gene>
<reference evidence="2" key="1">
    <citation type="submission" date="2015-10" db="EMBL/GenBank/DDBJ databases">
        <authorList>
            <person name="Turner D."/>
        </authorList>
    </citation>
    <scope>NUCLEOTIDE SEQUENCE [LARGE SCALE GENOMIC DNA]</scope>
</reference>
<evidence type="ECO:0000313" key="2">
    <source>
        <dbReference type="Proteomes" id="UP000271981"/>
    </source>
</evidence>
<protein>
    <submittedName>
        <fullName evidence="1">Uncharacterized protein</fullName>
    </submittedName>
</protein>
<dbReference type="EMBL" id="LN890663">
    <property type="protein sequence ID" value="CUS06485.1"/>
    <property type="molecule type" value="Genomic_DNA"/>
</dbReference>
<name>A0A0P1KL78_9CAUD</name>
<keyword evidence="2" id="KW-1185">Reference proteome</keyword>
<dbReference type="RefSeq" id="YP_009626209.1">
    <property type="nucleotide sequence ID" value="NC_042137.1"/>
</dbReference>
<dbReference type="GeneID" id="40103110"/>
<dbReference type="KEGG" id="vg:40103110"/>